<dbReference type="AlphaFoldDB" id="A0A6P7Z5A0"/>
<dbReference type="GO" id="GO:0008083">
    <property type="term" value="F:growth factor activity"/>
    <property type="evidence" value="ECO:0007669"/>
    <property type="project" value="InterPro"/>
</dbReference>
<dbReference type="PANTHER" id="PTHR11486">
    <property type="entry name" value="FIBROBLAST GROWTH FACTOR"/>
    <property type="match status" value="1"/>
</dbReference>
<evidence type="ECO:0000256" key="1">
    <source>
        <dbReference type="ARBA" id="ARBA00007936"/>
    </source>
</evidence>
<evidence type="ECO:0000313" key="4">
    <source>
        <dbReference type="RefSeq" id="XP_030070680.1"/>
    </source>
</evidence>
<accession>A0A6P7Z5A0</accession>
<dbReference type="InterPro" id="IPR002209">
    <property type="entry name" value="Fibroblast_GF_fam"/>
</dbReference>
<evidence type="ECO:0000256" key="2">
    <source>
        <dbReference type="RuleBase" id="RU049442"/>
    </source>
</evidence>
<keyword evidence="3" id="KW-1185">Reference proteome</keyword>
<dbReference type="PROSITE" id="PS00247">
    <property type="entry name" value="HBGF_FGF"/>
    <property type="match status" value="1"/>
</dbReference>
<protein>
    <recommendedName>
        <fullName evidence="2">Fibroblast growth factor</fullName>
        <shortName evidence="2">FGF</shortName>
    </recommendedName>
</protein>
<dbReference type="Pfam" id="PF00167">
    <property type="entry name" value="FGF"/>
    <property type="match status" value="1"/>
</dbReference>
<evidence type="ECO:0000313" key="3">
    <source>
        <dbReference type="Proteomes" id="UP000515156"/>
    </source>
</evidence>
<sequence>MLLAIKPHKDKENFDLNKSQRFSELSPWSFMGLSTAFPNWSPLLNLGWSSAERLMHLYTATEKSSFHLQINWDGHVDGSPQQTVYTALMIKAEDAGYVVISGVKSGRYLCMDRDGNLFGSHYFSREDCLFRQENLENGYDVYHSPKYNFLISLGKAKRPFLPGMNPPPYSQFLSRKNEIPLIRFNTPEPHRHTRNVDADPSDPNQILMSAINVPASLLNHLSREPLRIKDDDISDSEDPYNIMVSSRIGSPKHYITKEHGSLLTG</sequence>
<dbReference type="PRINTS" id="PR00262">
    <property type="entry name" value="IL1HBGF"/>
</dbReference>
<proteinExistence type="inferred from homology"/>
<dbReference type="InParanoid" id="A0A6P7Z5A0"/>
<dbReference type="InterPro" id="IPR008996">
    <property type="entry name" value="IL1/FGF"/>
</dbReference>
<gene>
    <name evidence="4" type="primary">LOC115477751</name>
</gene>
<comment type="similarity">
    <text evidence="1 2">Belongs to the heparin-binding growth factors family.</text>
</comment>
<dbReference type="Gene3D" id="2.80.10.50">
    <property type="match status" value="1"/>
</dbReference>
<dbReference type="OrthoDB" id="8909943at2759"/>
<dbReference type="KEGG" id="muo:115477751"/>
<dbReference type="RefSeq" id="XP_030070680.1">
    <property type="nucleotide sequence ID" value="XM_030214820.1"/>
</dbReference>
<dbReference type="FunCoup" id="A0A6P7Z5A0">
    <property type="interactions" value="805"/>
</dbReference>
<dbReference type="SMART" id="SM00442">
    <property type="entry name" value="FGF"/>
    <property type="match status" value="1"/>
</dbReference>
<dbReference type="GeneID" id="115477751"/>
<dbReference type="Proteomes" id="UP000515156">
    <property type="component" value="Chromosome 9"/>
</dbReference>
<dbReference type="SUPFAM" id="SSF50353">
    <property type="entry name" value="Cytokine"/>
    <property type="match status" value="1"/>
</dbReference>
<name>A0A6P7Z5A0_9AMPH</name>
<organism evidence="3 4">
    <name type="scientific">Microcaecilia unicolor</name>
    <dbReference type="NCBI Taxonomy" id="1415580"/>
    <lineage>
        <taxon>Eukaryota</taxon>
        <taxon>Metazoa</taxon>
        <taxon>Chordata</taxon>
        <taxon>Craniata</taxon>
        <taxon>Vertebrata</taxon>
        <taxon>Euteleostomi</taxon>
        <taxon>Amphibia</taxon>
        <taxon>Gymnophiona</taxon>
        <taxon>Siphonopidae</taxon>
        <taxon>Microcaecilia</taxon>
    </lineage>
</organism>
<reference evidence="4" key="1">
    <citation type="submission" date="2025-08" db="UniProtKB">
        <authorList>
            <consortium name="RefSeq"/>
        </authorList>
    </citation>
    <scope>IDENTIFICATION</scope>
</reference>